<comment type="caution">
    <text evidence="1">The sequence shown here is derived from an EMBL/GenBank/DDBJ whole genome shotgun (WGS) entry which is preliminary data.</text>
</comment>
<name>A0ACC2HHB3_DALPE</name>
<organism evidence="1 2">
    <name type="scientific">Dallia pectoralis</name>
    <name type="common">Alaska blackfish</name>
    <dbReference type="NCBI Taxonomy" id="75939"/>
    <lineage>
        <taxon>Eukaryota</taxon>
        <taxon>Metazoa</taxon>
        <taxon>Chordata</taxon>
        <taxon>Craniata</taxon>
        <taxon>Vertebrata</taxon>
        <taxon>Euteleostomi</taxon>
        <taxon>Actinopterygii</taxon>
        <taxon>Neopterygii</taxon>
        <taxon>Teleostei</taxon>
        <taxon>Protacanthopterygii</taxon>
        <taxon>Esociformes</taxon>
        <taxon>Umbridae</taxon>
        <taxon>Dallia</taxon>
    </lineage>
</organism>
<protein>
    <submittedName>
        <fullName evidence="1">Uncharacterized protein</fullName>
    </submittedName>
</protein>
<evidence type="ECO:0000313" key="1">
    <source>
        <dbReference type="EMBL" id="KAJ8015243.1"/>
    </source>
</evidence>
<dbReference type="EMBL" id="CM055729">
    <property type="protein sequence ID" value="KAJ8015243.1"/>
    <property type="molecule type" value="Genomic_DNA"/>
</dbReference>
<proteinExistence type="predicted"/>
<accession>A0ACC2HHB3</accession>
<keyword evidence="2" id="KW-1185">Reference proteome</keyword>
<dbReference type="Proteomes" id="UP001157502">
    <property type="component" value="Chromosome 2"/>
</dbReference>
<sequence>MPEKNAATLVRSPSSPTCSALRGFGEVRTEVHMVGVNKQQLLTCDGNRELLDKVFRTQMRPGSYSTCPCIPAFNPKPPRPRKRPSNGTSRPAPTTQSALRQIKISHETTDSTGHISSEVRE</sequence>
<gene>
    <name evidence="1" type="ORF">DPEC_G00024110</name>
</gene>
<reference evidence="1" key="1">
    <citation type="submission" date="2021-05" db="EMBL/GenBank/DDBJ databases">
        <authorList>
            <person name="Pan Q."/>
            <person name="Jouanno E."/>
            <person name="Zahm M."/>
            <person name="Klopp C."/>
            <person name="Cabau C."/>
            <person name="Louis A."/>
            <person name="Berthelot C."/>
            <person name="Parey E."/>
            <person name="Roest Crollius H."/>
            <person name="Montfort J."/>
            <person name="Robinson-Rechavi M."/>
            <person name="Bouchez O."/>
            <person name="Lampietro C."/>
            <person name="Lopez Roques C."/>
            <person name="Donnadieu C."/>
            <person name="Postlethwait J."/>
            <person name="Bobe J."/>
            <person name="Dillon D."/>
            <person name="Chandos A."/>
            <person name="von Hippel F."/>
            <person name="Guiguen Y."/>
        </authorList>
    </citation>
    <scope>NUCLEOTIDE SEQUENCE</scope>
    <source>
        <strain evidence="1">YG-Jan2019</strain>
    </source>
</reference>
<evidence type="ECO:0000313" key="2">
    <source>
        <dbReference type="Proteomes" id="UP001157502"/>
    </source>
</evidence>